<feature type="domain" description="Protein OrfX2/OrfX3/P47" evidence="3">
    <location>
        <begin position="22"/>
        <end position="356"/>
    </location>
</feature>
<gene>
    <name evidence="4" type="ORF">NS226_17645</name>
</gene>
<evidence type="ECO:0000313" key="4">
    <source>
        <dbReference type="EMBL" id="KTQ87253.1"/>
    </source>
</evidence>
<dbReference type="InterPro" id="IPR010567">
    <property type="entry name" value="OrfX2/OrfX3/P47"/>
</dbReference>
<dbReference type="EMBL" id="LDPZ01000045">
    <property type="protein sequence ID" value="KTQ87253.1"/>
    <property type="molecule type" value="Genomic_DNA"/>
</dbReference>
<comment type="similarity">
    <text evidence="2">Belongs to the TULIP P47 family.</text>
</comment>
<dbReference type="Pfam" id="PF06597">
    <property type="entry name" value="Clostridium_P47"/>
    <property type="match status" value="1"/>
</dbReference>
<sequence>MPAIATVKGLQGAPVSETEEQNSLLVVGASFDKDKVESPGEIESSLIYIRECVGAWLQANNAIFDYIFMEIDIADEAAQGEFDWIKPTTVAYAVTTPVGKDEPLFGILAMTEGRSTHNLSAQIPAGAIPVDEGVNAAFLISPEMVMQKLLAPRVHTLFAGAAVEDFSLSRDGREIFNCKDIYIPLHLEPEFSVFQNKETNGKLSPNSFSLSVSESKINTHLRNISLNYGTHDEIDLLLTYESENVVGIDQYGHFALQTARSDAHAVPSVNTERMVSRAWMDILEMVLIQAATALLMAGVGCLLARVATAVKGSAVVAAEAAGSKVVTEVEQVAAAEIKAAVQSGEANAIKVASPVEKPVWSAFKAGARTSGYKVCNLLSGAFSSSIVQMVVGQLFISVWQKTSDRDLASAYHEDPRSMPNFVEFAERCISPCVWPNISRGKLEVVGLNSSLVMGMKITKE</sequence>
<comment type="caution">
    <text evidence="4">The sequence shown here is derived from an EMBL/GenBank/DDBJ whole genome shotgun (WGS) entry which is preliminary data.</text>
</comment>
<protein>
    <recommendedName>
        <fullName evidence="3">Protein OrfX2/OrfX3/P47 domain-containing protein</fullName>
    </recommendedName>
</protein>
<dbReference type="AlphaFoldDB" id="A0A175R4R3"/>
<evidence type="ECO:0000259" key="3">
    <source>
        <dbReference type="Pfam" id="PF06597"/>
    </source>
</evidence>
<organism evidence="4 5">
    <name type="scientific">Aureimonas ureilytica</name>
    <dbReference type="NCBI Taxonomy" id="401562"/>
    <lineage>
        <taxon>Bacteria</taxon>
        <taxon>Pseudomonadati</taxon>
        <taxon>Pseudomonadota</taxon>
        <taxon>Alphaproteobacteria</taxon>
        <taxon>Hyphomicrobiales</taxon>
        <taxon>Aurantimonadaceae</taxon>
        <taxon>Aureimonas</taxon>
    </lineage>
</organism>
<dbReference type="Proteomes" id="UP000078272">
    <property type="component" value="Unassembled WGS sequence"/>
</dbReference>
<proteinExistence type="inferred from homology"/>
<evidence type="ECO:0000256" key="1">
    <source>
        <dbReference type="ARBA" id="ARBA00023026"/>
    </source>
</evidence>
<reference evidence="4 5" key="1">
    <citation type="journal article" date="2016" name="Front. Microbiol.">
        <title>Genomic Resource of Rice Seed Associated Bacteria.</title>
        <authorList>
            <person name="Midha S."/>
            <person name="Bansal K."/>
            <person name="Sharma S."/>
            <person name="Kumar N."/>
            <person name="Patil P.P."/>
            <person name="Chaudhry V."/>
            <person name="Patil P.B."/>
        </authorList>
    </citation>
    <scope>NUCLEOTIDE SEQUENCE [LARGE SCALE GENOMIC DNA]</scope>
    <source>
        <strain evidence="4 5">NS226</strain>
    </source>
</reference>
<name>A0A175R4R3_9HYPH</name>
<evidence type="ECO:0000313" key="5">
    <source>
        <dbReference type="Proteomes" id="UP000078272"/>
    </source>
</evidence>
<dbReference type="PATRIC" id="fig|401562.3.peg.3466"/>
<keyword evidence="1" id="KW-0843">Virulence</keyword>
<accession>A0A175R4R3</accession>
<evidence type="ECO:0000256" key="2">
    <source>
        <dbReference type="ARBA" id="ARBA00035010"/>
    </source>
</evidence>